<dbReference type="AlphaFoldDB" id="A0A0B8PM52"/>
<sequence>MVDFTKAKWIFPPKEFEVSTEAISITTEPQTDFWQRSYYGFRNDNAPALQLESEDNFSFTVRVDFEYQAQFDQCGLIIYLDNENWFKASIEYENQEFSRLGSVVTNLGYSDWATTDIPLPSHIWYRLSRRGPDFLIESSLDGETFKQMRIFHLHKLGETTPEMGKAMPPMPATNAVKFGVYACSPLQSSFTAKFSQMSLEPCKWEAHPT</sequence>
<gene>
    <name evidence="1" type="ORF">JCM19232_3489</name>
</gene>
<proteinExistence type="predicted"/>
<reference evidence="1 2" key="2">
    <citation type="submission" date="2015-01" db="EMBL/GenBank/DDBJ databases">
        <authorList>
            <consortium name="NBRP consortium"/>
            <person name="Sawabe T."/>
            <person name="Meirelles P."/>
            <person name="Feng G."/>
            <person name="Sayaka M."/>
            <person name="Hattori M."/>
            <person name="Ohkuma M."/>
        </authorList>
    </citation>
    <scope>NUCLEOTIDE SEQUENCE [LARGE SCALE GENOMIC DNA]</scope>
    <source>
        <strain evidence="1 2">JCM19232</strain>
    </source>
</reference>
<reference evidence="1 2" key="1">
    <citation type="submission" date="2015-01" db="EMBL/GenBank/DDBJ databases">
        <title>Vibrio sp. C5 JCM 19232 whole genome shotgun sequence.</title>
        <authorList>
            <person name="Sawabe T."/>
            <person name="Meirelles P."/>
            <person name="Feng G."/>
            <person name="Sayaka M."/>
            <person name="Hattori M."/>
            <person name="Ohkuma M."/>
        </authorList>
    </citation>
    <scope>NUCLEOTIDE SEQUENCE [LARGE SCALE GENOMIC DNA]</scope>
    <source>
        <strain evidence="1 2">JCM19232</strain>
    </source>
</reference>
<organism evidence="1 2">
    <name type="scientific">Vibrio ishigakensis</name>
    <dbReference type="NCBI Taxonomy" id="1481914"/>
    <lineage>
        <taxon>Bacteria</taxon>
        <taxon>Pseudomonadati</taxon>
        <taxon>Pseudomonadota</taxon>
        <taxon>Gammaproteobacteria</taxon>
        <taxon>Vibrionales</taxon>
        <taxon>Vibrionaceae</taxon>
        <taxon>Vibrio</taxon>
    </lineage>
</organism>
<dbReference type="InterPro" id="IPR015987">
    <property type="entry name" value="UCP022704"/>
</dbReference>
<evidence type="ECO:0000313" key="2">
    <source>
        <dbReference type="Proteomes" id="UP000031670"/>
    </source>
</evidence>
<evidence type="ECO:0008006" key="3">
    <source>
        <dbReference type="Google" id="ProtNLM"/>
    </source>
</evidence>
<name>A0A0B8PM52_9VIBR</name>
<protein>
    <recommendedName>
        <fullName evidence="3">DUF1349 domain-containing protein</fullName>
    </recommendedName>
</protein>
<accession>A0A0B8PM52</accession>
<dbReference type="PANTHER" id="PTHR35332:SF2">
    <property type="entry name" value="REGULATION OF ENOLASE PROTEIN 1"/>
    <property type="match status" value="1"/>
</dbReference>
<dbReference type="Gene3D" id="2.60.120.200">
    <property type="match status" value="1"/>
</dbReference>
<dbReference type="InterPro" id="IPR009784">
    <property type="entry name" value="DUF1349"/>
</dbReference>
<dbReference type="PIRSF" id="PIRSF022704">
    <property type="entry name" value="UCP022704"/>
    <property type="match status" value="1"/>
</dbReference>
<evidence type="ECO:0000313" key="1">
    <source>
        <dbReference type="EMBL" id="GAM64213.1"/>
    </source>
</evidence>
<dbReference type="InterPro" id="IPR013320">
    <property type="entry name" value="ConA-like_dom_sf"/>
</dbReference>
<comment type="caution">
    <text evidence="1">The sequence shown here is derived from an EMBL/GenBank/DDBJ whole genome shotgun (WGS) entry which is preliminary data.</text>
</comment>
<dbReference type="EMBL" id="BBSA01000011">
    <property type="protein sequence ID" value="GAM64213.1"/>
    <property type="molecule type" value="Genomic_DNA"/>
</dbReference>
<dbReference type="SUPFAM" id="SSF49899">
    <property type="entry name" value="Concanavalin A-like lectins/glucanases"/>
    <property type="match status" value="1"/>
</dbReference>
<dbReference type="Pfam" id="PF07081">
    <property type="entry name" value="DUF1349"/>
    <property type="match status" value="1"/>
</dbReference>
<dbReference type="PANTHER" id="PTHR35332">
    <property type="entry name" value="REGULATION OF ENOLASE PROTEIN 1"/>
    <property type="match status" value="1"/>
</dbReference>
<dbReference type="Proteomes" id="UP000031670">
    <property type="component" value="Unassembled WGS sequence"/>
</dbReference>